<reference evidence="3 4" key="1">
    <citation type="submission" date="2016-03" db="EMBL/GenBank/DDBJ databases">
        <title>EvidentialGene: Evidence-directed Construction of Genes on Genomes.</title>
        <authorList>
            <person name="Gilbert D.G."/>
            <person name="Choi J.-H."/>
            <person name="Mockaitis K."/>
            <person name="Colbourne J."/>
            <person name="Pfrender M."/>
        </authorList>
    </citation>
    <scope>NUCLEOTIDE SEQUENCE [LARGE SCALE GENOMIC DNA]</scope>
    <source>
        <strain evidence="3 4">Xinb3</strain>
        <tissue evidence="3">Complete organism</tissue>
    </source>
</reference>
<organism evidence="3 4">
    <name type="scientific">Daphnia magna</name>
    <dbReference type="NCBI Taxonomy" id="35525"/>
    <lineage>
        <taxon>Eukaryota</taxon>
        <taxon>Metazoa</taxon>
        <taxon>Ecdysozoa</taxon>
        <taxon>Arthropoda</taxon>
        <taxon>Crustacea</taxon>
        <taxon>Branchiopoda</taxon>
        <taxon>Diplostraca</taxon>
        <taxon>Cladocera</taxon>
        <taxon>Anomopoda</taxon>
        <taxon>Daphniidae</taxon>
        <taxon>Daphnia</taxon>
    </lineage>
</organism>
<keyword evidence="2" id="KW-1133">Transmembrane helix</keyword>
<dbReference type="EMBL" id="LRGB01000007">
    <property type="protein sequence ID" value="KZS21900.1"/>
    <property type="molecule type" value="Genomic_DNA"/>
</dbReference>
<proteinExistence type="predicted"/>
<feature type="compositionally biased region" description="Basic and acidic residues" evidence="1">
    <location>
        <begin position="79"/>
        <end position="96"/>
    </location>
</feature>
<dbReference type="Proteomes" id="UP000076858">
    <property type="component" value="Unassembled WGS sequence"/>
</dbReference>
<evidence type="ECO:0000256" key="2">
    <source>
        <dbReference type="SAM" id="Phobius"/>
    </source>
</evidence>
<keyword evidence="2" id="KW-0812">Transmembrane</keyword>
<protein>
    <submittedName>
        <fullName evidence="3">Uncharacterized protein</fullName>
    </submittedName>
</protein>
<accession>A0A162T4I5</accession>
<sequence length="96" mass="11269">MEKWICSNVNRIRDEIRLQQGAETQPLRGWGGGRKWKGMIRLFYLTLMCLFSLSISSAWAYISLSDARRKRKLIQHSTKKSEREREKGEREAAHST</sequence>
<evidence type="ECO:0000313" key="4">
    <source>
        <dbReference type="Proteomes" id="UP000076858"/>
    </source>
</evidence>
<keyword evidence="4" id="KW-1185">Reference proteome</keyword>
<evidence type="ECO:0000313" key="3">
    <source>
        <dbReference type="EMBL" id="KZS21900.1"/>
    </source>
</evidence>
<dbReference type="AlphaFoldDB" id="A0A162T4I5"/>
<comment type="caution">
    <text evidence="3">The sequence shown here is derived from an EMBL/GenBank/DDBJ whole genome shotgun (WGS) entry which is preliminary data.</text>
</comment>
<feature type="region of interest" description="Disordered" evidence="1">
    <location>
        <begin position="70"/>
        <end position="96"/>
    </location>
</feature>
<keyword evidence="2" id="KW-0472">Membrane</keyword>
<evidence type="ECO:0000256" key="1">
    <source>
        <dbReference type="SAM" id="MobiDB-lite"/>
    </source>
</evidence>
<feature type="transmembrane region" description="Helical" evidence="2">
    <location>
        <begin position="42"/>
        <end position="62"/>
    </location>
</feature>
<name>A0A162T4I5_9CRUS</name>
<gene>
    <name evidence="3" type="ORF">APZ42_011023</name>
</gene>